<dbReference type="EMBL" id="CP070969">
    <property type="protein sequence ID" value="QSF43435.1"/>
    <property type="molecule type" value="Genomic_DNA"/>
</dbReference>
<organism evidence="1 2">
    <name type="scientific">Paenibacillus tianjinensis</name>
    <dbReference type="NCBI Taxonomy" id="2810347"/>
    <lineage>
        <taxon>Bacteria</taxon>
        <taxon>Bacillati</taxon>
        <taxon>Bacillota</taxon>
        <taxon>Bacilli</taxon>
        <taxon>Bacillales</taxon>
        <taxon>Paenibacillaceae</taxon>
        <taxon>Paenibacillus</taxon>
    </lineage>
</organism>
<protein>
    <recommendedName>
        <fullName evidence="3">Phage protein</fullName>
    </recommendedName>
</protein>
<accession>A0ABX7LAG5</accession>
<proteinExistence type="predicted"/>
<reference evidence="1 2" key="1">
    <citation type="submission" date="2021-02" db="EMBL/GenBank/DDBJ databases">
        <title>Paenibacillus tianjinensis sp. nov.</title>
        <authorList>
            <person name="Liu H."/>
        </authorList>
    </citation>
    <scope>NUCLEOTIDE SEQUENCE [LARGE SCALE GENOMIC DNA]</scope>
    <source>
        <strain evidence="1 2">TB2019</strain>
    </source>
</reference>
<dbReference type="RefSeq" id="WP_206101068.1">
    <property type="nucleotide sequence ID" value="NZ_CP070969.1"/>
</dbReference>
<gene>
    <name evidence="1" type="ORF">JRJ22_19420</name>
</gene>
<evidence type="ECO:0000313" key="1">
    <source>
        <dbReference type="EMBL" id="QSF43435.1"/>
    </source>
</evidence>
<evidence type="ECO:0000313" key="2">
    <source>
        <dbReference type="Proteomes" id="UP000663452"/>
    </source>
</evidence>
<dbReference type="Proteomes" id="UP000663452">
    <property type="component" value="Chromosome"/>
</dbReference>
<name>A0ABX7LAG5_9BACL</name>
<sequence length="99" mass="11651">MKQHILPKQALEISKEQFYELFPEGLVDRNNWATYHHKKMTIGKMIEVMFNKGHKITIDNCIPCSVKDYLIEKEYCQMNVCDALWDAVKGCLKLEDTKQ</sequence>
<evidence type="ECO:0008006" key="3">
    <source>
        <dbReference type="Google" id="ProtNLM"/>
    </source>
</evidence>
<keyword evidence="2" id="KW-1185">Reference proteome</keyword>